<evidence type="ECO:0000256" key="1">
    <source>
        <dbReference type="SAM" id="Phobius"/>
    </source>
</evidence>
<gene>
    <name evidence="3" type="ORF">Ate02nite_29530</name>
</gene>
<feature type="domain" description="DAGKc" evidence="2">
    <location>
        <begin position="119"/>
        <end position="245"/>
    </location>
</feature>
<proteinExistence type="predicted"/>
<name>A0A919TRF7_9ACTN</name>
<dbReference type="InterPro" id="IPR016064">
    <property type="entry name" value="NAD/diacylglycerol_kinase_sf"/>
</dbReference>
<organism evidence="3 4">
    <name type="scientific">Paractinoplanes tereljensis</name>
    <dbReference type="NCBI Taxonomy" id="571912"/>
    <lineage>
        <taxon>Bacteria</taxon>
        <taxon>Bacillati</taxon>
        <taxon>Actinomycetota</taxon>
        <taxon>Actinomycetes</taxon>
        <taxon>Micromonosporales</taxon>
        <taxon>Micromonosporaceae</taxon>
        <taxon>Paractinoplanes</taxon>
    </lineage>
</organism>
<dbReference type="Proteomes" id="UP000623608">
    <property type="component" value="Unassembled WGS sequence"/>
</dbReference>
<feature type="transmembrane region" description="Helical" evidence="1">
    <location>
        <begin position="12"/>
        <end position="30"/>
    </location>
</feature>
<keyword evidence="1" id="KW-0812">Transmembrane</keyword>
<reference evidence="3" key="1">
    <citation type="submission" date="2021-01" db="EMBL/GenBank/DDBJ databases">
        <title>Whole genome shotgun sequence of Actinoplanes tereljensis NBRC 105297.</title>
        <authorList>
            <person name="Komaki H."/>
            <person name="Tamura T."/>
        </authorList>
    </citation>
    <scope>NUCLEOTIDE SEQUENCE</scope>
    <source>
        <strain evidence="3">NBRC 105297</strain>
    </source>
</reference>
<evidence type="ECO:0000259" key="2">
    <source>
        <dbReference type="PROSITE" id="PS50146"/>
    </source>
</evidence>
<dbReference type="PROSITE" id="PS50146">
    <property type="entry name" value="DAGK"/>
    <property type="match status" value="1"/>
</dbReference>
<dbReference type="EMBL" id="BOMY01000021">
    <property type="protein sequence ID" value="GIF20223.1"/>
    <property type="molecule type" value="Genomic_DNA"/>
</dbReference>
<dbReference type="RefSeq" id="WP_239147417.1">
    <property type="nucleotide sequence ID" value="NZ_BOMY01000021.1"/>
</dbReference>
<dbReference type="GO" id="GO:0016301">
    <property type="term" value="F:kinase activity"/>
    <property type="evidence" value="ECO:0007669"/>
    <property type="project" value="InterPro"/>
</dbReference>
<dbReference type="InterPro" id="IPR001206">
    <property type="entry name" value="Diacylglycerol_kinase_cat_dom"/>
</dbReference>
<dbReference type="Gene3D" id="3.40.50.10330">
    <property type="entry name" value="Probable inorganic polyphosphate/atp-NAD kinase, domain 1"/>
    <property type="match status" value="1"/>
</dbReference>
<keyword evidence="1" id="KW-1133">Transmembrane helix</keyword>
<keyword evidence="4" id="KW-1185">Reference proteome</keyword>
<dbReference type="Gene3D" id="2.60.200.40">
    <property type="match status" value="1"/>
</dbReference>
<evidence type="ECO:0000313" key="3">
    <source>
        <dbReference type="EMBL" id="GIF20223.1"/>
    </source>
</evidence>
<comment type="caution">
    <text evidence="3">The sequence shown here is derived from an EMBL/GenBank/DDBJ whole genome shotgun (WGS) entry which is preliminary data.</text>
</comment>
<dbReference type="AlphaFoldDB" id="A0A919TRF7"/>
<feature type="transmembrane region" description="Helical" evidence="1">
    <location>
        <begin position="62"/>
        <end position="80"/>
    </location>
</feature>
<protein>
    <recommendedName>
        <fullName evidence="2">DAGKc domain-containing protein</fullName>
    </recommendedName>
</protein>
<evidence type="ECO:0000313" key="4">
    <source>
        <dbReference type="Proteomes" id="UP000623608"/>
    </source>
</evidence>
<dbReference type="SUPFAM" id="SSF111331">
    <property type="entry name" value="NAD kinase/diacylglycerol kinase-like"/>
    <property type="match status" value="1"/>
</dbReference>
<sequence>MADLRTRWMARLAFLAAAAPIVLLLTVAGLRDSLTLLLTAAAGMAAMLAGAYWFLSHRGFARWLGAVVVLAAPVTVAWLYARQNLIWVVVALAALWAAMVACGRNALARVKHQPVREVPPPHRPFLIMNPRSGGGKVVRFELEKRARELGADVALLTDTPVADLARQALRDGADLLGVAGGDGTQALVAAIAAEAGVPFLVLSAGTRNHFALDLGLDRTDPATGLAALTDGVELRVDLGRAGDRVFVNNVSFGAYAEVVRRPEYRDDKARTTLDVLPDLISGHRGPHLRLRIGDRVVDGPQAVLVSNNPYGTDDVAGLGRRHGLDGGVLGVLAVRGLQLVRSTVTEVTVEADQPEIPVGIDGESVLLPTPVRCTISAGALRVRVPRHRPVPPPELDWVRLRHLALGRA</sequence>
<dbReference type="Pfam" id="PF00781">
    <property type="entry name" value="DAGK_cat"/>
    <property type="match status" value="1"/>
</dbReference>
<keyword evidence="1" id="KW-0472">Membrane</keyword>
<feature type="transmembrane region" description="Helical" evidence="1">
    <location>
        <begin position="36"/>
        <end position="55"/>
    </location>
</feature>
<feature type="transmembrane region" description="Helical" evidence="1">
    <location>
        <begin position="86"/>
        <end position="107"/>
    </location>
</feature>
<dbReference type="InterPro" id="IPR017438">
    <property type="entry name" value="ATP-NAD_kinase_N"/>
</dbReference>
<accession>A0A919TRF7</accession>